<gene>
    <name evidence="3" type="ORF">SAMN05421812_11080</name>
</gene>
<keyword evidence="1" id="KW-1133">Transmembrane helix</keyword>
<evidence type="ECO:0000256" key="2">
    <source>
        <dbReference type="SAM" id="SignalP"/>
    </source>
</evidence>
<feature type="signal peptide" evidence="2">
    <location>
        <begin position="1"/>
        <end position="31"/>
    </location>
</feature>
<keyword evidence="2" id="KW-0732">Signal</keyword>
<dbReference type="InterPro" id="IPR013783">
    <property type="entry name" value="Ig-like_fold"/>
</dbReference>
<keyword evidence="1" id="KW-0812">Transmembrane</keyword>
<dbReference type="CDD" id="cd12087">
    <property type="entry name" value="TM_EGFR-like"/>
    <property type="match status" value="1"/>
</dbReference>
<protein>
    <recommendedName>
        <fullName evidence="5">LPXTG-motif cell wall anchor domain-containing protein</fullName>
    </recommendedName>
</protein>
<dbReference type="GO" id="GO:0005975">
    <property type="term" value="P:carbohydrate metabolic process"/>
    <property type="evidence" value="ECO:0007669"/>
    <property type="project" value="UniProtKB-ARBA"/>
</dbReference>
<keyword evidence="4" id="KW-1185">Reference proteome</keyword>
<dbReference type="OrthoDB" id="3405549at2"/>
<organism evidence="3 4">
    <name type="scientific">Asanoa hainanensis</name>
    <dbReference type="NCBI Taxonomy" id="560556"/>
    <lineage>
        <taxon>Bacteria</taxon>
        <taxon>Bacillati</taxon>
        <taxon>Actinomycetota</taxon>
        <taxon>Actinomycetes</taxon>
        <taxon>Micromonosporales</taxon>
        <taxon>Micromonosporaceae</taxon>
        <taxon>Asanoa</taxon>
    </lineage>
</organism>
<accession>A0A239NRV4</accession>
<evidence type="ECO:0008006" key="5">
    <source>
        <dbReference type="Google" id="ProtNLM"/>
    </source>
</evidence>
<name>A0A239NRV4_9ACTN</name>
<reference evidence="3 4" key="1">
    <citation type="submission" date="2017-06" db="EMBL/GenBank/DDBJ databases">
        <authorList>
            <person name="Kim H.J."/>
            <person name="Triplett B.A."/>
        </authorList>
    </citation>
    <scope>NUCLEOTIDE SEQUENCE [LARGE SCALE GENOMIC DNA]</scope>
    <source>
        <strain evidence="3 4">CGMCC 4.5593</strain>
    </source>
</reference>
<dbReference type="Gene3D" id="2.60.40.10">
    <property type="entry name" value="Immunoglobulins"/>
    <property type="match status" value="1"/>
</dbReference>
<dbReference type="RefSeq" id="WP_089252435.1">
    <property type="nucleotide sequence ID" value="NZ_FZPH01000010.1"/>
</dbReference>
<feature type="chain" id="PRO_5012557281" description="LPXTG-motif cell wall anchor domain-containing protein" evidence="2">
    <location>
        <begin position="32"/>
        <end position="385"/>
    </location>
</feature>
<evidence type="ECO:0000313" key="4">
    <source>
        <dbReference type="Proteomes" id="UP000198362"/>
    </source>
</evidence>
<evidence type="ECO:0000256" key="1">
    <source>
        <dbReference type="SAM" id="Phobius"/>
    </source>
</evidence>
<sequence>MNTRLRAVVLRAGAATALAVGLVAVAGPAYAADGPDVAVTPISLHLAKGVKEAKAKPFQVELRNFGNAAAKDVSVKLDLSGLKGKVGYVTPDGCTKSGPAAYACPIGEIAADQDVVIGIPLFNANGKKGDGGHFSIAAIVPGDTNEENNSADVDVTVEAKTYDLTVWAQDVYAEVVADGDEVGEETRTPVPPGGTAPLDSAIFNHGSKRVVGVAYSVKLPEGVSFASVPANCIEWEDVNGIICEDDEVVLKPGEVILPEISVKVADDAKAGVITDGIIDARALEPGATDPEQAGDEARAATAEQRKELTDADEADNQARFDVFVGAAPTEPGTPGEPGEGGGGGLPVTGAAAGIIGGVGALIVVAGAVLFFVARRRRIVTVTPDA</sequence>
<evidence type="ECO:0000313" key="3">
    <source>
        <dbReference type="EMBL" id="SNT57098.1"/>
    </source>
</evidence>
<keyword evidence="1" id="KW-0472">Membrane</keyword>
<feature type="transmembrane region" description="Helical" evidence="1">
    <location>
        <begin position="350"/>
        <end position="373"/>
    </location>
</feature>
<dbReference type="AlphaFoldDB" id="A0A239NRV4"/>
<proteinExistence type="predicted"/>
<dbReference type="Proteomes" id="UP000198362">
    <property type="component" value="Unassembled WGS sequence"/>
</dbReference>
<dbReference type="EMBL" id="FZPH01000010">
    <property type="protein sequence ID" value="SNT57098.1"/>
    <property type="molecule type" value="Genomic_DNA"/>
</dbReference>